<feature type="domain" description="PI3K/PI4K catalytic" evidence="2">
    <location>
        <begin position="3621"/>
        <end position="3951"/>
    </location>
</feature>
<dbReference type="InterPro" id="IPR046803">
    <property type="entry name" value="DNAPKcs_CC1-2"/>
</dbReference>
<organism evidence="4">
    <name type="scientific">Pelagomonas calceolata</name>
    <dbReference type="NCBI Taxonomy" id="35677"/>
    <lineage>
        <taxon>Eukaryota</taxon>
        <taxon>Sar</taxon>
        <taxon>Stramenopiles</taxon>
        <taxon>Ochrophyta</taxon>
        <taxon>Pelagophyceae</taxon>
        <taxon>Pelagomonadales</taxon>
        <taxon>Pelagomonadaceae</taxon>
        <taxon>Pelagomonas</taxon>
    </lineage>
</organism>
<dbReference type="PROSITE" id="PS50290">
    <property type="entry name" value="PI3_4_KINASE_3"/>
    <property type="match status" value="1"/>
</dbReference>
<dbReference type="PANTHER" id="PTHR11139">
    <property type="entry name" value="ATAXIA TELANGIECTASIA MUTATED ATM -RELATED"/>
    <property type="match status" value="1"/>
</dbReference>
<protein>
    <recommendedName>
        <fullName evidence="7">Non-specific serine/threonine protein kinase</fullName>
    </recommendedName>
</protein>
<feature type="region of interest" description="Disordered" evidence="1">
    <location>
        <begin position="3126"/>
        <end position="3145"/>
    </location>
</feature>
<evidence type="ECO:0008006" key="7">
    <source>
        <dbReference type="Google" id="ProtNLM"/>
    </source>
</evidence>
<dbReference type="SUPFAM" id="SSF56112">
    <property type="entry name" value="Protein kinase-like (PK-like)"/>
    <property type="match status" value="1"/>
</dbReference>
<dbReference type="Pfam" id="PF20502">
    <property type="entry name" value="DNAPKcs_CC1-2"/>
    <property type="match status" value="1"/>
</dbReference>
<evidence type="ECO:0000256" key="1">
    <source>
        <dbReference type="SAM" id="MobiDB-lite"/>
    </source>
</evidence>
<evidence type="ECO:0000313" key="6">
    <source>
        <dbReference type="Proteomes" id="UP000789595"/>
    </source>
</evidence>
<dbReference type="GO" id="GO:0006303">
    <property type="term" value="P:double-strand break repair via nonhomologous end joining"/>
    <property type="evidence" value="ECO:0007669"/>
    <property type="project" value="InterPro"/>
</dbReference>
<dbReference type="InterPro" id="IPR036940">
    <property type="entry name" value="PI3/4_kinase_cat_sf"/>
</dbReference>
<evidence type="ECO:0000313" key="4">
    <source>
        <dbReference type="EMBL" id="CAE0696890.1"/>
    </source>
</evidence>
<dbReference type="Pfam" id="PF19704">
    <property type="entry name" value="DNAPKcs_CC5"/>
    <property type="match status" value="1"/>
</dbReference>
<evidence type="ECO:0000313" key="5">
    <source>
        <dbReference type="EMBL" id="CAH0379935.1"/>
    </source>
</evidence>
<evidence type="ECO:0000259" key="2">
    <source>
        <dbReference type="PROSITE" id="PS50290"/>
    </source>
</evidence>
<reference evidence="4" key="1">
    <citation type="submission" date="2021-01" db="EMBL/GenBank/DDBJ databases">
        <authorList>
            <person name="Corre E."/>
            <person name="Pelletier E."/>
            <person name="Niang G."/>
            <person name="Scheremetjew M."/>
            <person name="Finn R."/>
            <person name="Kale V."/>
            <person name="Holt S."/>
            <person name="Cochrane G."/>
            <person name="Meng A."/>
            <person name="Brown T."/>
            <person name="Cohen L."/>
        </authorList>
    </citation>
    <scope>NUCLEOTIDE SEQUENCE</scope>
    <source>
        <strain evidence="4">CCMP1756</strain>
    </source>
</reference>
<name>A0A7S3ZXE1_9STRA</name>
<feature type="region of interest" description="Disordered" evidence="1">
    <location>
        <begin position="2204"/>
        <end position="2224"/>
    </location>
</feature>
<dbReference type="InterPro" id="IPR003152">
    <property type="entry name" value="FATC_dom"/>
</dbReference>
<dbReference type="Pfam" id="PF20500">
    <property type="entry name" value="DNA-PKcs_N"/>
    <property type="match status" value="1"/>
</dbReference>
<dbReference type="InterPro" id="IPR016024">
    <property type="entry name" value="ARM-type_fold"/>
</dbReference>
<accession>A0A7S3ZXE1</accession>
<dbReference type="Proteomes" id="UP000789595">
    <property type="component" value="Unassembled WGS sequence"/>
</dbReference>
<feature type="compositionally biased region" description="Basic and acidic residues" evidence="1">
    <location>
        <begin position="1344"/>
        <end position="1353"/>
    </location>
</feature>
<dbReference type="InterPro" id="IPR000403">
    <property type="entry name" value="PI3/4_kinase_cat_dom"/>
</dbReference>
<dbReference type="InterPro" id="IPR050517">
    <property type="entry name" value="DDR_Repair_Kinase"/>
</dbReference>
<dbReference type="PANTHER" id="PTHR11139:SF68">
    <property type="entry name" value="DNA-DEPENDENT PROTEIN KINASE CATALYTIC SUBUNIT"/>
    <property type="match status" value="1"/>
</dbReference>
<gene>
    <name evidence="4" type="ORF">PCAL00307_LOCUS12326</name>
    <name evidence="5" type="ORF">PECAL_6P15710</name>
</gene>
<dbReference type="SMART" id="SM01343">
    <property type="entry name" value="FATC"/>
    <property type="match status" value="1"/>
</dbReference>
<dbReference type="EMBL" id="HBIW01014329">
    <property type="protein sequence ID" value="CAE0696890.1"/>
    <property type="molecule type" value="Transcribed_RNA"/>
</dbReference>
<feature type="compositionally biased region" description="Acidic residues" evidence="1">
    <location>
        <begin position="1978"/>
        <end position="1998"/>
    </location>
</feature>
<dbReference type="Gene3D" id="3.30.1010.10">
    <property type="entry name" value="Phosphatidylinositol 3-kinase Catalytic Subunit, Chain A, domain 4"/>
    <property type="match status" value="1"/>
</dbReference>
<dbReference type="GO" id="GO:0004674">
    <property type="term" value="F:protein serine/threonine kinase activity"/>
    <property type="evidence" value="ECO:0007669"/>
    <property type="project" value="TreeGrafter"/>
</dbReference>
<dbReference type="GO" id="GO:0005634">
    <property type="term" value="C:nucleus"/>
    <property type="evidence" value="ECO:0007669"/>
    <property type="project" value="TreeGrafter"/>
</dbReference>
<dbReference type="InterPro" id="IPR046804">
    <property type="entry name" value="DNA-PKcs_N"/>
</dbReference>
<proteinExistence type="predicted"/>
<sequence length="4025" mass="435931">MAAARLDAALWELHRPLQEAPDGAEPAFAVAPSRLVKEVEECLNVENVEVTLARARLFKNEHPPDLCRWLAVSKSFKILETPRTTVLKEMAKYIKKRGAGPHTLTAFESLRLVLEGRGHATARQAAASALRELFKRDAERVVSGEQWRSLSHKCVDSLSGEKAKGIKGEAMKLAATLIASERPAPPLAIDDRSSSPWDEQGASLLRICKLDLQKDTGKDSGSTLAALEHLCGNDAWASQAAEIGAPAILTLLERYAVPFQKVFTRYEAPAKALRFLRRRASLLAPSLPSEPMTSYEPLHFAATVHPDMKEGPPKLVAKHASMALFETLHALALQQRGDWSPVFALLDAGCRDVNPKVRAASLRSIAAAAPASSVDYARLMEAANACADACDAQDNERRDKDLALQGEMDKVRRRLAHWDALQVRSAALHASSSLVTSHQTERPRAALQALAQRARRCVGAHADQCALYGENARARQYLVDGLASLVKACSALKGGRASLRVVCRDAVQVASIQHKRPDEDSTLPPVFRRCAQLWRDVIASSQSDVLYDALLSASLEILRRLDLRYEERMLEDEMRPKNEFDQELLINLASFLETFVADTGDSFAPWASQLLRVVVDRASKHERCSSLYRLGALAIRAGTQCSLTPGDEDAFLRSARKFARDTAHRVGDFRDELLECACRVVLSAPLEVRTGQLAVLAPALGAALRLGSAHRPTASRAFDAVVTWRDDASDEFFTEDVLEKVLPEIGRYAVAARSRDVSVVIDKAQSAQARARARRMALAAQRADPHVSDSAARYLSRRAVRFLSSCGGEAVRAFSQRTESSRMLGAPLTISLGTLSLRLDGALLNRLGVIACGSGPRQTRLLASEALHALVLVAIGRTTSHPNQHGKGANLEDSIYVRVWPYVCSLASHSDSIIRALFRELLLQCCRLFSNRDCREQNEKTRAARYLVDALFEALAGHQASKRAQAAEALAEFVNWTCKQMRPAEVREEMSGVATGKGFDALAHVLRRVAFDLTQRDATRRLGAALALGKLARHVRAHSLILSRFGLHLLRASLQAVETSSSGGPGAAATRAASAAADRLAEGIRHHVARKRDDAKLMDATVGNRAPPASIGVLCDELMASAAHPDDACRRRTWYTLAKLAPLVSGDLGSFYRQKLPDAPSAKKVLWPQTPVDCDDSESLAKAVACVHAVGSFLKAEVIDGAWAADALAISIQLVQHVGSRQRGSAMIDDDDEVCEERRRILRRDALRHSCDLASQLDEDIVAQSGLYDLLRIFVDAIVSPDRRGALPSSQDDVEVRTQLPLSVAKLLKRCPIHLTRKAIATSLQALAPHWSVDSEGSEPTHSSSREDTEEARLSTPSRAAQRRRDGALRLYDALHKTDALDQAAPSEDIARLLARNFFEGLDDDDDEDDGALRLAVAMGLPLLGEPEAPGLLPLVIKDLKTGEACDRHPEAVYEALVCNGTGTLSEDWSDTAEKLCRAGQAPFVVACGDWARTRGISRAALAAPLLTVNADAWPTSQKLGLATRLLGAGFRGRQKRLEARNQARTCVVDALASNDDAAADKAIRLVPHFVGGLTRNAPGRRKRTNDGDETDAFEEDDEICIEDDAEVLKALDARLARTLPARFEDWASNEFDEPSKSRARNDASALGAAYGSCGAPRLLALLSRRIPALKDTLGRSIRRGLRAAAVGSAQSSYDHDQESSVAFLDDLAAHCGLLGKKAPQNSLNRKSKQWPDVCRFICEYGLVPSLKRFDGRTLSVFLKSIRDSNDGISSRPVVSLALTALEKSLETNASQVEVATGETAACILEQAFDALPGLSRGGLEDCVMDDASSSVLSAYGQDAKALRKRVLRLWVSKLKSTTDVSPRVVKSAYRLAVVLAEASQDNPLHLNKIVLAPERQETLLLALQPDAITLTVGCGFESMTTARGHQRKLSMRRDRIGCMRANVVEKNCEDEDAGLSQFARTMLRHSSLGLEASQIDDHEEEDAFSTREEEEDLEDVEAVPPVEASLWDVDAGDPALLEEDTDDSDDDDHEEAIEIVAHPLNRTALMAPLVAGLAKLARLEAKALVDARNAAKATGASPASVRRKEHSTPKSAEVLASHLDRSEGDTCIYLLALVLNVFVESKGGLRRALRTHAMCLRKSVAQATARALCAEPTQGIDHLLRSACRFLVCTSPDKRNAPPITEEEAPAIARIAETLCANVSYSKENDPHFTDRGPTNPGSNKDTTKRNLALCNALLTAYSTTLFDGELFDWSRPINKLLTPPKDLGGSKTLLAKNLVPRLAGLSLVNAILTLRPNLLPEAPKTLELVVECAKVRHATLYKAAGEVLAAALKATSLDALLRKCKDTVEDVTDTSKAGSHHRHGRFASLVSRCTLAVPTFLSRRHALRSCRSLNEIVHEGKSAKQAFELLRALDVGGVSSECFSSDDELLQQLEGILPKALANSERVTPELPLDDDSQEDTKTAKPLVQLGALQLLVSRSEALSRNEQLVASVVHGGPASLEALLAASPDVQVRSLGYDLLAALHDVYFPTSHSKNENPTALRVRAALIRGLGDQDGEGMLDAPKDEAVVEEEEPPPPVQETPDEDVVMLERDPNPPPPPEVIDVDAEKEQVVEQRKGVRRRVYDYWRSRLGETAQSRLDGALGEMFIAPDARPHRFAAFLLLASSSSSPSWNQPLCDDLGGDKGCDLQLDLEGKGSSLVNAFSVVENAKSQRCSSLSTQMFGSGPVKATQKDSLYDATQVDEDDPRAQGRQVRLQTQLLFAADHVVPPKTTGDVLEDEAQLSRRLAARTVRFAEDTVSKKKKPARQKVVMYRSYAQGELPNVGLSLAEVVRPLMALSLRDGSIAASLFGQLVGTLYNARPLATRRRVVVGLENALRSCEESPTHELGSALHQAHAACIDASEKSEDPAVLVPSTSIASTALASNALEPGVLTIEKARLCALTGSSTKGPWARKARALPLDTPTKSALASLYAKVDEDINASLDDNEGASLLRAGRLREAFAAFEDDKERQLDAAKALGEWDDVARMASDPGSLALAGALIDDDDVEEKLRVQLKKPETRAELLRKAPASVAIRLLRDGDRAGAAEAVDAGFEQVAEALASLSQGTALAKCVADLSILGDVDAVARPPSSGAGERWRTSPKPPADAPCSSWVASLCTRKVLAQSDQALEAVLDLTRLDIASLALNASITDVATQCLRKNAFFSTAPQGADQLKADYTLALARDYCASNEPEKCDKVFAVAYKVERNLVRRGALALEWADARYAGKCSEGDATPVELANNAAHDLRTAAIQVSSAEAFFAFADLCDEMLRRDRLSKDEEDEDQPTKRRRQAKEVVCDLAKLAGGGSASTATQRCAASAVETYIRATALDASYASRAIPRVLALLGSPHAEACAAAFRAAAEDAPSASFKDHGDQLVALLSAYGDSNDARAKAICEAVRPVVERLARSSPSSVRDALRFASEKLTDATLIRAARDACRDDIAEAFVLACEGLHEPEKRLAEGLDVARKAARNGDLVRARAAWSRLKKTTLGDEWPLVGTGIGSRNEAFVREAFVRSLRKKADALFSTDDHTKLAKGLDGLRQDLAKQPKKSVRPTCPLDRYSGWLRDFDGARSLLEVPGGVVAGFEPSLDILPSKQVPKKLSVHATDARRLNFLVKGGEDLRNDARVEALFEAISTTLKGSCRGVGAALRTYAVAPLSPRVGLVEWVPASPPVKSILLREFGMGDSTKGEALWIRAQRSRDDMLLGAPDKASKAFTKKRLRAKPQEASQALFAARKVLDATSGGLKRHLEKLSVSSEAFLAKRRTYAYSLAATCAAGYVVGLGDRHLDNFLLSGDGALVHIDLGYSFGTGALLPVPELIPFRLTRELEAPLEPVGARRVLTSHLESTFRTLRQPRARAPLLGLLEAFVREPVLDWLRGAKHDASLDRDADDVEAGAAAAPERRVATARGKLFGANPCHLLSREVAGNPMLEADMAQRARTVVAGLENSARHALRHQATLSVEDQVRVLVDLATDPASLGRHWCGLTLWV</sequence>
<dbReference type="SUPFAM" id="SSF48371">
    <property type="entry name" value="ARM repeat"/>
    <property type="match status" value="3"/>
</dbReference>
<feature type="region of interest" description="Disordered" evidence="1">
    <location>
        <begin position="1331"/>
        <end position="1364"/>
    </location>
</feature>
<feature type="region of interest" description="Disordered" evidence="1">
    <location>
        <begin position="1973"/>
        <end position="2011"/>
    </location>
</feature>
<dbReference type="Gene3D" id="1.10.1070.11">
    <property type="entry name" value="Phosphatidylinositol 3-/4-kinase, catalytic domain"/>
    <property type="match status" value="1"/>
</dbReference>
<dbReference type="PROSITE" id="PS51190">
    <property type="entry name" value="FATC"/>
    <property type="match status" value="1"/>
</dbReference>
<keyword evidence="6" id="KW-1185">Reference proteome</keyword>
<dbReference type="SMART" id="SM00146">
    <property type="entry name" value="PI3Kc"/>
    <property type="match status" value="1"/>
</dbReference>
<dbReference type="InterPro" id="IPR011009">
    <property type="entry name" value="Kinase-like_dom_sf"/>
</dbReference>
<reference evidence="5" key="2">
    <citation type="submission" date="2021-11" db="EMBL/GenBank/DDBJ databases">
        <authorList>
            <consortium name="Genoscope - CEA"/>
            <person name="William W."/>
        </authorList>
    </citation>
    <scope>NUCLEOTIDE SEQUENCE</scope>
</reference>
<dbReference type="Pfam" id="PF00454">
    <property type="entry name" value="PI3_PI4_kinase"/>
    <property type="match status" value="1"/>
</dbReference>
<dbReference type="EMBL" id="CAKKNE010000006">
    <property type="protein sequence ID" value="CAH0379935.1"/>
    <property type="molecule type" value="Genomic_DNA"/>
</dbReference>
<feature type="domain" description="FATC" evidence="3">
    <location>
        <begin position="3993"/>
        <end position="4025"/>
    </location>
</feature>
<dbReference type="GO" id="GO:0000723">
    <property type="term" value="P:telomere maintenance"/>
    <property type="evidence" value="ECO:0007669"/>
    <property type="project" value="TreeGrafter"/>
</dbReference>
<feature type="region of interest" description="Disordered" evidence="1">
    <location>
        <begin position="2564"/>
        <end position="2583"/>
    </location>
</feature>
<evidence type="ECO:0000259" key="3">
    <source>
        <dbReference type="PROSITE" id="PS51190"/>
    </source>
</evidence>
<dbReference type="OrthoDB" id="381190at2759"/>
<dbReference type="InterPro" id="IPR045581">
    <property type="entry name" value="DNAPKcs_CC5"/>
</dbReference>